<dbReference type="Proteomes" id="UP000256424">
    <property type="component" value="Unassembled WGS sequence"/>
</dbReference>
<reference evidence="1 2" key="1">
    <citation type="submission" date="2018-04" db="EMBL/GenBank/DDBJ databases">
        <title>Novel Campyloabacter and Helicobacter Species and Strains.</title>
        <authorList>
            <person name="Mannion A.J."/>
            <person name="Shen Z."/>
            <person name="Fox J.G."/>
        </authorList>
    </citation>
    <scope>NUCLEOTIDE SEQUENCE [LARGE SCALE GENOMIC DNA]</scope>
    <source>
        <strain evidence="1 2">MIT 97-5075</strain>
    </source>
</reference>
<dbReference type="RefSeq" id="WP_104762798.1">
    <property type="nucleotide sequence ID" value="NZ_FZPM01000009.1"/>
</dbReference>
<gene>
    <name evidence="1" type="ORF">CQA66_05020</name>
</gene>
<keyword evidence="2" id="KW-1185">Reference proteome</keyword>
<accession>A0A3D8J695</accession>
<dbReference type="AlphaFoldDB" id="A0A3D8J695"/>
<protein>
    <submittedName>
        <fullName evidence="1">Uncharacterized protein</fullName>
    </submittedName>
</protein>
<dbReference type="EMBL" id="NXLW01000007">
    <property type="protein sequence ID" value="RDU72424.1"/>
    <property type="molecule type" value="Genomic_DNA"/>
</dbReference>
<proteinExistence type="predicted"/>
<organism evidence="1 2">
    <name type="scientific">Helicobacter aurati</name>
    <dbReference type="NCBI Taxonomy" id="137778"/>
    <lineage>
        <taxon>Bacteria</taxon>
        <taxon>Pseudomonadati</taxon>
        <taxon>Campylobacterota</taxon>
        <taxon>Epsilonproteobacteria</taxon>
        <taxon>Campylobacterales</taxon>
        <taxon>Helicobacteraceae</taxon>
        <taxon>Helicobacter</taxon>
    </lineage>
</organism>
<comment type="caution">
    <text evidence="1">The sequence shown here is derived from an EMBL/GenBank/DDBJ whole genome shotgun (WGS) entry which is preliminary data.</text>
</comment>
<evidence type="ECO:0000313" key="2">
    <source>
        <dbReference type="Proteomes" id="UP000256424"/>
    </source>
</evidence>
<name>A0A3D8J695_9HELI</name>
<evidence type="ECO:0000313" key="1">
    <source>
        <dbReference type="EMBL" id="RDU72424.1"/>
    </source>
</evidence>
<sequence length="62" mass="7217">MNPRRELQGFNALYLEFDELYHQNSLAMRLSDSTCSLFITSLNLTMIACREILPIIILQARK</sequence>